<dbReference type="Proteomes" id="UP000252995">
    <property type="component" value="Unassembled WGS sequence"/>
</dbReference>
<dbReference type="AlphaFoldDB" id="A0A366GM17"/>
<evidence type="ECO:0000313" key="2">
    <source>
        <dbReference type="Proteomes" id="UP000252995"/>
    </source>
</evidence>
<dbReference type="EMBL" id="QNRO01000012">
    <property type="protein sequence ID" value="RBP28334.1"/>
    <property type="molecule type" value="Genomic_DNA"/>
</dbReference>
<sequence length="97" mass="11408">MNGTDESFNLLTIEPVPQDFGEKFRSVRNSAAHVDPRRTGGGNRISLKEFLDNYHKFLFFLFDSARPLWSPKRDKIYPIDHVAEFDLRRDKDRYQCG</sequence>
<gene>
    <name evidence="1" type="ORF">DET50_11263</name>
</gene>
<protein>
    <submittedName>
        <fullName evidence="1">Uncharacterized protein</fullName>
    </submittedName>
</protein>
<accession>A0A366GM17</accession>
<proteinExistence type="predicted"/>
<comment type="caution">
    <text evidence="1">The sequence shown here is derived from an EMBL/GenBank/DDBJ whole genome shotgun (WGS) entry which is preliminary data.</text>
</comment>
<reference evidence="1 2" key="1">
    <citation type="submission" date="2018-06" db="EMBL/GenBank/DDBJ databases">
        <title>Freshwater and sediment microbial communities from various areas in North America, analyzing microbe dynamics in response to fracking.</title>
        <authorList>
            <person name="Lamendella R."/>
        </authorList>
    </citation>
    <scope>NUCLEOTIDE SEQUENCE [LARGE SCALE GENOMIC DNA]</scope>
    <source>
        <strain evidence="1 2">114J</strain>
    </source>
</reference>
<organism evidence="1 2">
    <name type="scientific">Marinobacter pelagius</name>
    <dbReference type="NCBI Taxonomy" id="379482"/>
    <lineage>
        <taxon>Bacteria</taxon>
        <taxon>Pseudomonadati</taxon>
        <taxon>Pseudomonadota</taxon>
        <taxon>Gammaproteobacteria</taxon>
        <taxon>Pseudomonadales</taxon>
        <taxon>Marinobacteraceae</taxon>
        <taxon>Marinobacter</taxon>
    </lineage>
</organism>
<name>A0A366GM17_9GAMM</name>
<evidence type="ECO:0000313" key="1">
    <source>
        <dbReference type="EMBL" id="RBP28334.1"/>
    </source>
</evidence>